<dbReference type="Proteomes" id="UP000241769">
    <property type="component" value="Unassembled WGS sequence"/>
</dbReference>
<sequence>MPLHLYPLSMRAHERLGGFRMKMPYREVVTWLSRHRHKRSRVTTTGFNMRALLLFLLVCAIANASLSEKMKAMYSPLPPATASLEELTADDLPPLTIHMMAHTHDDVGWLKNVDEYFSGFKDNVQVAGVYLIIENIIASLKDHPERKFIYVEIAFFERWWREQNDERKELVRNMVKSGQLEFINGGWCMNDEATTHYSASIDQMTFGHQFLLKEFGVRPRIGWQIDPFGHSAAQATLFAQMGYDAFYTNRIDGREQSWRSDNKELEFVWRSSNEFGEETDIWTHELYAHYCFFDGYFWEWNDPNGQNDPLVDDKRLSTYNIEQKALDLSSQFRKRATSLRHNNVIMFLGCDFTFMNQLIYQSTEKMIKYFDAHPEFKLNFVWSTPSVYMDTVNALNLTWSIKNGDFFPYCSDPHSCWTGYYTSRANLKGYAREMNNLAHTVDKAISTSSLTGKEKSEAKTSLEVLDDAYGVIQHHDAIAGTEKQVVAFDYAKRLGEGQNIAYDVLSRTLSKAMLNQTDATFQFCPLMNESSCPALDNMGTDLTMGAVFYNPLGQEVQHRAVLSITTNTAEVKDAQGNAVDSSVLPDMEHDGKFHLFFTADIPALGYTTYFISMKPQVKRDEPLADQKVLQNKYYTITFGDDNRISSIKSSTTQMDLTQSYLTYAAQSSGAYIFRPTGPATNFPNPDLKIQTSAQVQEAHQVWGPWLTHTIRLHEDSPFIEFTSTVAPMQDLGDAGKELIFRFNSSLSTNGMWYTDSQGLEMMRRVRDKRPEWPQGLNYDNGGEPESFNYVPINEAARLSDGKTDITGCASLFDGSFEVMLQRRLLRDDGLGVAEALNENITVTGTIYLSISETKESGRLQREKSLAVNNPPTLAFSNVPSKAVLTYSFLTVPLPPQIHLLNLRTIGDDVILMRLHHVYASDEGELSVPVTMDIAKHFGNWNIASIVETQLTANQNIKTVKRMEWKKEATAPAKFKSTPLKGTIINIRPMDTRTLIVNLRR</sequence>
<dbReference type="Pfam" id="PF09261">
    <property type="entry name" value="Alpha-mann_mid"/>
    <property type="match status" value="1"/>
</dbReference>
<evidence type="ECO:0000259" key="10">
    <source>
        <dbReference type="SMART" id="SM00872"/>
    </source>
</evidence>
<dbReference type="CDD" id="cd10810">
    <property type="entry name" value="GH38N_AMII_LAM_like"/>
    <property type="match status" value="1"/>
</dbReference>
<dbReference type="InParanoid" id="A0A2P6NKM5"/>
<evidence type="ECO:0000256" key="7">
    <source>
        <dbReference type="ARBA" id="ARBA00023157"/>
    </source>
</evidence>
<dbReference type="InterPro" id="IPR011330">
    <property type="entry name" value="Glyco_hydro/deAcase_b/a-brl"/>
</dbReference>
<dbReference type="Gene3D" id="1.20.1270.50">
    <property type="entry name" value="Glycoside hydrolase family 38, central domain"/>
    <property type="match status" value="1"/>
</dbReference>
<evidence type="ECO:0000256" key="1">
    <source>
        <dbReference type="ARBA" id="ARBA00000365"/>
    </source>
</evidence>
<dbReference type="FunFam" id="1.20.1270.50:FF:000003">
    <property type="entry name" value="Alpha-mannosidase"/>
    <property type="match status" value="1"/>
</dbReference>
<dbReference type="EMBL" id="MDYQ01000061">
    <property type="protein sequence ID" value="PRP84508.1"/>
    <property type="molecule type" value="Genomic_DNA"/>
</dbReference>
<dbReference type="SMART" id="SM00872">
    <property type="entry name" value="Alpha-mann_mid"/>
    <property type="match status" value="1"/>
</dbReference>
<dbReference type="Gene3D" id="2.60.40.1180">
    <property type="entry name" value="Golgi alpha-mannosidase II"/>
    <property type="match status" value="1"/>
</dbReference>
<dbReference type="Gene3D" id="2.70.98.30">
    <property type="entry name" value="Golgi alpha-mannosidase II, domain 4"/>
    <property type="match status" value="1"/>
</dbReference>
<dbReference type="InterPro" id="IPR013780">
    <property type="entry name" value="Glyco_hydro_b"/>
</dbReference>
<gene>
    <name evidence="11" type="ORF">PROFUN_05843</name>
</gene>
<dbReference type="GO" id="GO:0004559">
    <property type="term" value="F:alpha-mannosidase activity"/>
    <property type="evidence" value="ECO:0007669"/>
    <property type="project" value="UniProtKB-EC"/>
</dbReference>
<evidence type="ECO:0000256" key="8">
    <source>
        <dbReference type="ARBA" id="ARBA00023295"/>
    </source>
</evidence>
<dbReference type="PANTHER" id="PTHR11607">
    <property type="entry name" value="ALPHA-MANNOSIDASE"/>
    <property type="match status" value="1"/>
</dbReference>
<dbReference type="PANTHER" id="PTHR11607:SF3">
    <property type="entry name" value="LYSOSOMAL ALPHA-MANNOSIDASE"/>
    <property type="match status" value="1"/>
</dbReference>
<dbReference type="EC" id="3.2.1.-" evidence="9"/>
<dbReference type="FunFam" id="1.20.1270.50:FF:000002">
    <property type="entry name" value="Alpha-mannosidase"/>
    <property type="match status" value="1"/>
</dbReference>
<dbReference type="Gene3D" id="2.60.40.1360">
    <property type="match status" value="1"/>
</dbReference>
<dbReference type="SUPFAM" id="SSF74650">
    <property type="entry name" value="Galactose mutarotase-like"/>
    <property type="match status" value="1"/>
</dbReference>
<protein>
    <recommendedName>
        <fullName evidence="3 9">Alpha-mannosidase</fullName>
        <ecNumber evidence="9">3.2.1.-</ecNumber>
    </recommendedName>
</protein>
<evidence type="ECO:0000256" key="9">
    <source>
        <dbReference type="RuleBase" id="RU361199"/>
    </source>
</evidence>
<dbReference type="InterPro" id="IPR037094">
    <property type="entry name" value="Glyco_hydro_38_cen_sf"/>
</dbReference>
<feature type="domain" description="Glycoside hydrolase family 38 central" evidence="10">
    <location>
        <begin position="415"/>
        <end position="494"/>
    </location>
</feature>
<dbReference type="AlphaFoldDB" id="A0A2P6NKM5"/>
<evidence type="ECO:0000256" key="6">
    <source>
        <dbReference type="ARBA" id="ARBA00022833"/>
    </source>
</evidence>
<comment type="cofactor">
    <cofactor evidence="9">
        <name>Zn(2+)</name>
        <dbReference type="ChEBI" id="CHEBI:29105"/>
    </cofactor>
    <text evidence="9">Binds 1 zinc ion per subunit.</text>
</comment>
<accession>A0A2P6NKM5</accession>
<dbReference type="InterPro" id="IPR050843">
    <property type="entry name" value="Glycosyl_Hydrlase_38"/>
</dbReference>
<dbReference type="STRING" id="1890364.A0A2P6NKM5"/>
<evidence type="ECO:0000256" key="5">
    <source>
        <dbReference type="ARBA" id="ARBA00022801"/>
    </source>
</evidence>
<dbReference type="Pfam" id="PF01074">
    <property type="entry name" value="Glyco_hydro_38N"/>
    <property type="match status" value="1"/>
</dbReference>
<proteinExistence type="inferred from homology"/>
<keyword evidence="5 9" id="KW-0378">Hydrolase</keyword>
<keyword evidence="6 9" id="KW-0862">Zinc</keyword>
<dbReference type="SUPFAM" id="SSF88713">
    <property type="entry name" value="Glycoside hydrolase/deacetylase"/>
    <property type="match status" value="1"/>
</dbReference>
<keyword evidence="8 9" id="KW-0326">Glycosidase</keyword>
<evidence type="ECO:0000256" key="4">
    <source>
        <dbReference type="ARBA" id="ARBA00022723"/>
    </source>
</evidence>
<reference evidence="11 12" key="1">
    <citation type="journal article" date="2018" name="Genome Biol. Evol.">
        <title>Multiple Roots of Fruiting Body Formation in Amoebozoa.</title>
        <authorList>
            <person name="Hillmann F."/>
            <person name="Forbes G."/>
            <person name="Novohradska S."/>
            <person name="Ferling I."/>
            <person name="Riege K."/>
            <person name="Groth M."/>
            <person name="Westermann M."/>
            <person name="Marz M."/>
            <person name="Spaller T."/>
            <person name="Winckler T."/>
            <person name="Schaap P."/>
            <person name="Glockner G."/>
        </authorList>
    </citation>
    <scope>NUCLEOTIDE SEQUENCE [LARGE SCALE GENOMIC DNA]</scope>
    <source>
        <strain evidence="11 12">Jena</strain>
    </source>
</reference>
<dbReference type="InterPro" id="IPR000602">
    <property type="entry name" value="Glyco_hydro_38_N"/>
</dbReference>
<dbReference type="InterPro" id="IPR011013">
    <property type="entry name" value="Gal_mutarotase_sf_dom"/>
</dbReference>
<dbReference type="InterPro" id="IPR028995">
    <property type="entry name" value="Glyco_hydro_57/38_cen_sf"/>
</dbReference>
<dbReference type="GO" id="GO:0006013">
    <property type="term" value="P:mannose metabolic process"/>
    <property type="evidence" value="ECO:0007669"/>
    <property type="project" value="InterPro"/>
</dbReference>
<keyword evidence="7" id="KW-1015">Disulfide bond</keyword>
<dbReference type="InterPro" id="IPR027291">
    <property type="entry name" value="Glyco_hydro_38_N_sf"/>
</dbReference>
<dbReference type="Gene3D" id="3.20.110.10">
    <property type="entry name" value="Glycoside hydrolase 38, N terminal domain"/>
    <property type="match status" value="1"/>
</dbReference>
<dbReference type="InterPro" id="IPR011682">
    <property type="entry name" value="Glyco_hydro_38_C"/>
</dbReference>
<dbReference type="InterPro" id="IPR015341">
    <property type="entry name" value="Glyco_hydro_38_cen"/>
</dbReference>
<dbReference type="Pfam" id="PF07748">
    <property type="entry name" value="Glyco_hydro_38C"/>
    <property type="match status" value="1"/>
</dbReference>
<comment type="similarity">
    <text evidence="2 9">Belongs to the glycosyl hydrolase 38 family.</text>
</comment>
<evidence type="ECO:0000313" key="12">
    <source>
        <dbReference type="Proteomes" id="UP000241769"/>
    </source>
</evidence>
<dbReference type="OrthoDB" id="2016903at2759"/>
<name>A0A2P6NKM5_9EUKA</name>
<comment type="caution">
    <text evidence="11">The sequence shown here is derived from an EMBL/GenBank/DDBJ whole genome shotgun (WGS) entry which is preliminary data.</text>
</comment>
<evidence type="ECO:0000256" key="3">
    <source>
        <dbReference type="ARBA" id="ARBA00012752"/>
    </source>
</evidence>
<organism evidence="11 12">
    <name type="scientific">Planoprotostelium fungivorum</name>
    <dbReference type="NCBI Taxonomy" id="1890364"/>
    <lineage>
        <taxon>Eukaryota</taxon>
        <taxon>Amoebozoa</taxon>
        <taxon>Evosea</taxon>
        <taxon>Variosea</taxon>
        <taxon>Cavosteliida</taxon>
        <taxon>Cavosteliaceae</taxon>
        <taxon>Planoprotostelium</taxon>
    </lineage>
</organism>
<evidence type="ECO:0000256" key="2">
    <source>
        <dbReference type="ARBA" id="ARBA00009792"/>
    </source>
</evidence>
<keyword evidence="12" id="KW-1185">Reference proteome</keyword>
<dbReference type="GO" id="GO:0046872">
    <property type="term" value="F:metal ion binding"/>
    <property type="evidence" value="ECO:0007669"/>
    <property type="project" value="UniProtKB-KW"/>
</dbReference>
<dbReference type="GO" id="GO:0030246">
    <property type="term" value="F:carbohydrate binding"/>
    <property type="evidence" value="ECO:0007669"/>
    <property type="project" value="InterPro"/>
</dbReference>
<dbReference type="SUPFAM" id="SSF88688">
    <property type="entry name" value="Families 57/38 glycoside transferase middle domain"/>
    <property type="match status" value="1"/>
</dbReference>
<keyword evidence="4 9" id="KW-0479">Metal-binding</keyword>
<evidence type="ECO:0000313" key="11">
    <source>
        <dbReference type="EMBL" id="PRP84508.1"/>
    </source>
</evidence>
<comment type="catalytic activity">
    <reaction evidence="1">
        <text>Hydrolysis of terminal, non-reducing alpha-D-mannose residues in alpha-D-mannosides.</text>
        <dbReference type="EC" id="3.2.1.24"/>
    </reaction>
</comment>